<evidence type="ECO:0000313" key="9">
    <source>
        <dbReference type="EMBL" id="RAV21401.1"/>
    </source>
</evidence>
<protein>
    <submittedName>
        <fullName evidence="9">Carbohydrate ABC transporter permease</fullName>
    </submittedName>
</protein>
<keyword evidence="5 7" id="KW-1133">Transmembrane helix</keyword>
<keyword evidence="3" id="KW-1003">Cell membrane</keyword>
<evidence type="ECO:0000259" key="8">
    <source>
        <dbReference type="PROSITE" id="PS50928"/>
    </source>
</evidence>
<reference evidence="9 10" key="1">
    <citation type="journal article" date="2009" name="Int. J. Syst. Evol. Microbiol.">
        <title>Paenibacillus contaminans sp. nov., isolated from a contaminated laboratory plate.</title>
        <authorList>
            <person name="Chou J.H."/>
            <person name="Lee J.H."/>
            <person name="Lin M.C."/>
            <person name="Chang P.S."/>
            <person name="Arun A.B."/>
            <person name="Young C.C."/>
            <person name="Chen W.M."/>
        </authorList>
    </citation>
    <scope>NUCLEOTIDE SEQUENCE [LARGE SCALE GENOMIC DNA]</scope>
    <source>
        <strain evidence="9 10">CKOBP-6</strain>
    </source>
</reference>
<feature type="transmembrane region" description="Helical" evidence="7">
    <location>
        <begin position="143"/>
        <end position="164"/>
    </location>
</feature>
<evidence type="ECO:0000256" key="7">
    <source>
        <dbReference type="RuleBase" id="RU363032"/>
    </source>
</evidence>
<evidence type="ECO:0000256" key="3">
    <source>
        <dbReference type="ARBA" id="ARBA00022475"/>
    </source>
</evidence>
<evidence type="ECO:0000256" key="6">
    <source>
        <dbReference type="ARBA" id="ARBA00023136"/>
    </source>
</evidence>
<keyword evidence="10" id="KW-1185">Reference proteome</keyword>
<evidence type="ECO:0000313" key="10">
    <source>
        <dbReference type="Proteomes" id="UP000250369"/>
    </source>
</evidence>
<proteinExistence type="inferred from homology"/>
<dbReference type="InterPro" id="IPR000515">
    <property type="entry name" value="MetI-like"/>
</dbReference>
<sequence length="292" mass="32642">MIESRTFSRRLFIAANYTLMTALGLLCILPFIHVWALSASSAGAVSAGYVTFWPVQFNSDAYRLILNDPKFIRAFGVSLERLLLGTILGLTMTLFTAYPLSKESGSFRSRTVYVWYFVVTMLIGGGLVPTYMAVRNYGLLDSIWALVLPGAVSVFHVVLLLNFFRGLPKPLEESAFIDGAGHLTILLRIYLPLSLPAMATIALFTMVGHWNAWFDGLLYMNRTDNYPLQTYLQSLIAQPNILQITNLSEFLDVTERTVRAAQIFVGTLPILIVYPFLQRFFMKGIVLGSVKG</sequence>
<dbReference type="GO" id="GO:0005886">
    <property type="term" value="C:plasma membrane"/>
    <property type="evidence" value="ECO:0007669"/>
    <property type="project" value="UniProtKB-SubCell"/>
</dbReference>
<comment type="caution">
    <text evidence="9">The sequence shown here is derived from an EMBL/GenBank/DDBJ whole genome shotgun (WGS) entry which is preliminary data.</text>
</comment>
<dbReference type="OrthoDB" id="9810086at2"/>
<dbReference type="Pfam" id="PF00528">
    <property type="entry name" value="BPD_transp_1"/>
    <property type="match status" value="1"/>
</dbReference>
<dbReference type="AlphaFoldDB" id="A0A329MN70"/>
<dbReference type="RefSeq" id="WP_113030492.1">
    <property type="nucleotide sequence ID" value="NZ_QMFB01000004.1"/>
</dbReference>
<evidence type="ECO:0000256" key="4">
    <source>
        <dbReference type="ARBA" id="ARBA00022692"/>
    </source>
</evidence>
<feature type="transmembrane region" description="Helical" evidence="7">
    <location>
        <begin position="112"/>
        <end position="131"/>
    </location>
</feature>
<dbReference type="PANTHER" id="PTHR43744">
    <property type="entry name" value="ABC TRANSPORTER PERMEASE PROTEIN MG189-RELATED-RELATED"/>
    <property type="match status" value="1"/>
</dbReference>
<dbReference type="SUPFAM" id="SSF161098">
    <property type="entry name" value="MetI-like"/>
    <property type="match status" value="1"/>
</dbReference>
<dbReference type="PROSITE" id="PS50928">
    <property type="entry name" value="ABC_TM1"/>
    <property type="match status" value="1"/>
</dbReference>
<feature type="domain" description="ABC transmembrane type-1" evidence="8">
    <location>
        <begin position="71"/>
        <end position="277"/>
    </location>
</feature>
<dbReference type="CDD" id="cd06261">
    <property type="entry name" value="TM_PBP2"/>
    <property type="match status" value="1"/>
</dbReference>
<organism evidence="9 10">
    <name type="scientific">Paenibacillus contaminans</name>
    <dbReference type="NCBI Taxonomy" id="450362"/>
    <lineage>
        <taxon>Bacteria</taxon>
        <taxon>Bacillati</taxon>
        <taxon>Bacillota</taxon>
        <taxon>Bacilli</taxon>
        <taxon>Bacillales</taxon>
        <taxon>Paenibacillaceae</taxon>
        <taxon>Paenibacillus</taxon>
    </lineage>
</organism>
<keyword evidence="2 7" id="KW-0813">Transport</keyword>
<dbReference type="InterPro" id="IPR035906">
    <property type="entry name" value="MetI-like_sf"/>
</dbReference>
<dbReference type="Gene3D" id="1.10.3720.10">
    <property type="entry name" value="MetI-like"/>
    <property type="match status" value="1"/>
</dbReference>
<evidence type="ECO:0000256" key="1">
    <source>
        <dbReference type="ARBA" id="ARBA00004651"/>
    </source>
</evidence>
<name>A0A329MN70_9BACL</name>
<evidence type="ECO:0000256" key="2">
    <source>
        <dbReference type="ARBA" id="ARBA00022448"/>
    </source>
</evidence>
<accession>A0A329MN70</accession>
<dbReference type="EMBL" id="QMFB01000004">
    <property type="protein sequence ID" value="RAV21401.1"/>
    <property type="molecule type" value="Genomic_DNA"/>
</dbReference>
<feature type="transmembrane region" description="Helical" evidence="7">
    <location>
        <begin position="12"/>
        <end position="36"/>
    </location>
</feature>
<dbReference type="GO" id="GO:0055085">
    <property type="term" value="P:transmembrane transport"/>
    <property type="evidence" value="ECO:0007669"/>
    <property type="project" value="InterPro"/>
</dbReference>
<comment type="subcellular location">
    <subcellularLocation>
        <location evidence="1 7">Cell membrane</location>
        <topology evidence="1 7">Multi-pass membrane protein</topology>
    </subcellularLocation>
</comment>
<dbReference type="Proteomes" id="UP000250369">
    <property type="component" value="Unassembled WGS sequence"/>
</dbReference>
<keyword evidence="4 7" id="KW-0812">Transmembrane</keyword>
<keyword evidence="6 7" id="KW-0472">Membrane</keyword>
<comment type="similarity">
    <text evidence="7">Belongs to the binding-protein-dependent transport system permease family.</text>
</comment>
<feature type="transmembrane region" description="Helical" evidence="7">
    <location>
        <begin position="260"/>
        <end position="277"/>
    </location>
</feature>
<feature type="transmembrane region" description="Helical" evidence="7">
    <location>
        <begin position="82"/>
        <end position="100"/>
    </location>
</feature>
<feature type="transmembrane region" description="Helical" evidence="7">
    <location>
        <begin position="185"/>
        <end position="210"/>
    </location>
</feature>
<evidence type="ECO:0000256" key="5">
    <source>
        <dbReference type="ARBA" id="ARBA00022989"/>
    </source>
</evidence>
<dbReference type="PANTHER" id="PTHR43744:SF9">
    <property type="entry name" value="POLYGALACTURONAN_RHAMNOGALACTURONAN TRANSPORT SYSTEM PERMEASE PROTEIN YTCP"/>
    <property type="match status" value="1"/>
</dbReference>
<gene>
    <name evidence="9" type="ORF">DQG23_08915</name>
</gene>